<dbReference type="EMBL" id="VDUZ01000085">
    <property type="protein sequence ID" value="TXL69376.1"/>
    <property type="molecule type" value="Genomic_DNA"/>
</dbReference>
<proteinExistence type="predicted"/>
<feature type="domain" description="RsbT co-antagonist protein RsbRD N-terminal" evidence="2">
    <location>
        <begin position="24"/>
        <end position="103"/>
    </location>
</feature>
<feature type="region of interest" description="Disordered" evidence="1">
    <location>
        <begin position="1"/>
        <end position="33"/>
    </location>
</feature>
<dbReference type="OrthoDB" id="9983515at2"/>
<dbReference type="Proteomes" id="UP000321638">
    <property type="component" value="Unassembled WGS sequence"/>
</dbReference>
<evidence type="ECO:0000313" key="4">
    <source>
        <dbReference type="Proteomes" id="UP000321638"/>
    </source>
</evidence>
<dbReference type="Pfam" id="PF14361">
    <property type="entry name" value="RsbRD_N"/>
    <property type="match status" value="1"/>
</dbReference>
<evidence type="ECO:0000313" key="3">
    <source>
        <dbReference type="EMBL" id="TXL69376.1"/>
    </source>
</evidence>
<sequence>MSHRMDENGRPHGRGGDPTGSPGTDTELRDLARRHVRQAIDTILAVMGNARTPAAARLAAAEIILDRAWGRARQGMDPKAALDFVDVLRSAVAIRARREDPSRSGDARRDDGGGGAGKDRGGVRH</sequence>
<keyword evidence="4" id="KW-1185">Reference proteome</keyword>
<dbReference type="RefSeq" id="WP_147852467.1">
    <property type="nucleotide sequence ID" value="NZ_VDUZ01000085.1"/>
</dbReference>
<reference evidence="3 4" key="1">
    <citation type="submission" date="2019-06" db="EMBL/GenBank/DDBJ databases">
        <title>New taxonomy in bacterial strain CC-CFT640, isolated from vineyard.</title>
        <authorList>
            <person name="Lin S.-Y."/>
            <person name="Tsai C.-F."/>
            <person name="Young C.-C."/>
        </authorList>
    </citation>
    <scope>NUCLEOTIDE SEQUENCE [LARGE SCALE GENOMIC DNA]</scope>
    <source>
        <strain evidence="3 4">CC-CFT640</strain>
    </source>
</reference>
<protein>
    <recommendedName>
        <fullName evidence="2">RsbT co-antagonist protein RsbRD N-terminal domain-containing protein</fullName>
    </recommendedName>
</protein>
<name>A0A5C8P6R3_9HYPH</name>
<evidence type="ECO:0000259" key="2">
    <source>
        <dbReference type="Pfam" id="PF14361"/>
    </source>
</evidence>
<comment type="caution">
    <text evidence="3">The sequence shown here is derived from an EMBL/GenBank/DDBJ whole genome shotgun (WGS) entry which is preliminary data.</text>
</comment>
<gene>
    <name evidence="3" type="ORF">FHP25_39195</name>
</gene>
<organism evidence="3 4">
    <name type="scientific">Vineibacter terrae</name>
    <dbReference type="NCBI Taxonomy" id="2586908"/>
    <lineage>
        <taxon>Bacteria</taxon>
        <taxon>Pseudomonadati</taxon>
        <taxon>Pseudomonadota</taxon>
        <taxon>Alphaproteobacteria</taxon>
        <taxon>Hyphomicrobiales</taxon>
        <taxon>Vineibacter</taxon>
    </lineage>
</organism>
<feature type="compositionally biased region" description="Basic and acidic residues" evidence="1">
    <location>
        <begin position="1"/>
        <end position="10"/>
    </location>
</feature>
<dbReference type="InterPro" id="IPR025751">
    <property type="entry name" value="RsbRD_N_dom"/>
</dbReference>
<feature type="region of interest" description="Disordered" evidence="1">
    <location>
        <begin position="96"/>
        <end position="125"/>
    </location>
</feature>
<accession>A0A5C8P6R3</accession>
<evidence type="ECO:0000256" key="1">
    <source>
        <dbReference type="SAM" id="MobiDB-lite"/>
    </source>
</evidence>
<dbReference type="AlphaFoldDB" id="A0A5C8P6R3"/>